<keyword evidence="1" id="KW-0560">Oxidoreductase</keyword>
<dbReference type="Proteomes" id="UP000632740">
    <property type="component" value="Unassembled WGS sequence"/>
</dbReference>
<sequence length="178" mass="19351">MPTTQPTGPLATLHARPELDPRYSDPAAEPTPWEAAARRLAGAEVAWIVTVRPDGRPHATPMVPVVGADAAYFHTGATEVKHANLHANPRVLVLAGDTAWESGLDVVLEGVATPVTDQAVLEQVAGLYRARWDGRWRLDARDGTLSDDGIVSVVFEVRPDRSYAYAKGDPFGQTRFRF</sequence>
<accession>A0A919P1K0</accession>
<comment type="caution">
    <text evidence="4">The sequence shown here is derived from an EMBL/GenBank/DDBJ whole genome shotgun (WGS) entry which is preliminary data.</text>
</comment>
<protein>
    <recommendedName>
        <fullName evidence="3">Pyridoxamine 5'-phosphate oxidase N-terminal domain-containing protein</fullName>
    </recommendedName>
</protein>
<evidence type="ECO:0000313" key="5">
    <source>
        <dbReference type="Proteomes" id="UP000632740"/>
    </source>
</evidence>
<dbReference type="Gene3D" id="2.30.110.10">
    <property type="entry name" value="Electron Transport, Fmn-binding Protein, Chain A"/>
    <property type="match status" value="1"/>
</dbReference>
<dbReference type="InterPro" id="IPR011576">
    <property type="entry name" value="Pyridox_Oxase_N"/>
</dbReference>
<evidence type="ECO:0000256" key="1">
    <source>
        <dbReference type="ARBA" id="ARBA00023002"/>
    </source>
</evidence>
<dbReference type="RefSeq" id="WP_203753887.1">
    <property type="nucleotide sequence ID" value="NZ_BONK01000007.1"/>
</dbReference>
<dbReference type="GO" id="GO:0005829">
    <property type="term" value="C:cytosol"/>
    <property type="evidence" value="ECO:0007669"/>
    <property type="project" value="TreeGrafter"/>
</dbReference>
<dbReference type="EMBL" id="BONK01000007">
    <property type="protein sequence ID" value="GIG21603.1"/>
    <property type="molecule type" value="Genomic_DNA"/>
</dbReference>
<dbReference type="InterPro" id="IPR012349">
    <property type="entry name" value="Split_barrel_FMN-bd"/>
</dbReference>
<keyword evidence="5" id="KW-1185">Reference proteome</keyword>
<feature type="region of interest" description="Disordered" evidence="2">
    <location>
        <begin position="1"/>
        <end position="30"/>
    </location>
</feature>
<dbReference type="AlphaFoldDB" id="A0A919P1K0"/>
<name>A0A919P1K0_9CELL</name>
<dbReference type="Pfam" id="PF01243">
    <property type="entry name" value="PNPOx_N"/>
    <property type="match status" value="1"/>
</dbReference>
<dbReference type="SUPFAM" id="SSF50475">
    <property type="entry name" value="FMN-binding split barrel"/>
    <property type="match status" value="1"/>
</dbReference>
<evidence type="ECO:0000259" key="3">
    <source>
        <dbReference type="Pfam" id="PF01243"/>
    </source>
</evidence>
<evidence type="ECO:0000313" key="4">
    <source>
        <dbReference type="EMBL" id="GIG21603.1"/>
    </source>
</evidence>
<proteinExistence type="predicted"/>
<dbReference type="GO" id="GO:0070967">
    <property type="term" value="F:coenzyme F420 binding"/>
    <property type="evidence" value="ECO:0007669"/>
    <property type="project" value="TreeGrafter"/>
</dbReference>
<organism evidence="4 5">
    <name type="scientific">Cellulomonas chitinilytica</name>
    <dbReference type="NCBI Taxonomy" id="398759"/>
    <lineage>
        <taxon>Bacteria</taxon>
        <taxon>Bacillati</taxon>
        <taxon>Actinomycetota</taxon>
        <taxon>Actinomycetes</taxon>
        <taxon>Micrococcales</taxon>
        <taxon>Cellulomonadaceae</taxon>
        <taxon>Cellulomonas</taxon>
    </lineage>
</organism>
<dbReference type="InterPro" id="IPR052019">
    <property type="entry name" value="F420H2_bilvrd_red/Heme_oxyg"/>
</dbReference>
<feature type="domain" description="Pyridoxamine 5'-phosphate oxidase N-terminal" evidence="3">
    <location>
        <begin position="34"/>
        <end position="136"/>
    </location>
</feature>
<dbReference type="GO" id="GO:0016627">
    <property type="term" value="F:oxidoreductase activity, acting on the CH-CH group of donors"/>
    <property type="evidence" value="ECO:0007669"/>
    <property type="project" value="TreeGrafter"/>
</dbReference>
<evidence type="ECO:0000256" key="2">
    <source>
        <dbReference type="SAM" id="MobiDB-lite"/>
    </source>
</evidence>
<dbReference type="PANTHER" id="PTHR35176:SF4">
    <property type="entry name" value="PYRIDOXAMINE 5'-PHOSPHATE OXIDASE-RELATED FMN-BINDING"/>
    <property type="match status" value="1"/>
</dbReference>
<dbReference type="PANTHER" id="PTHR35176">
    <property type="entry name" value="HEME OXYGENASE HI_0854-RELATED"/>
    <property type="match status" value="1"/>
</dbReference>
<reference evidence="4" key="1">
    <citation type="submission" date="2021-01" db="EMBL/GenBank/DDBJ databases">
        <title>Whole genome shotgun sequence of Cellulomonas chitinilytica NBRC 110799.</title>
        <authorList>
            <person name="Komaki H."/>
            <person name="Tamura T."/>
        </authorList>
    </citation>
    <scope>NUCLEOTIDE SEQUENCE</scope>
    <source>
        <strain evidence="4">NBRC 110799</strain>
    </source>
</reference>
<gene>
    <name evidence="4" type="ORF">Cch01nite_23270</name>
</gene>